<organism evidence="3 4">
    <name type="scientific">Paraburkholderia azotifigens</name>
    <dbReference type="NCBI Taxonomy" id="2057004"/>
    <lineage>
        <taxon>Bacteria</taxon>
        <taxon>Pseudomonadati</taxon>
        <taxon>Pseudomonadota</taxon>
        <taxon>Betaproteobacteria</taxon>
        <taxon>Burkholderiales</taxon>
        <taxon>Burkholderiaceae</taxon>
        <taxon>Paraburkholderia</taxon>
    </lineage>
</organism>
<proteinExistence type="inferred from homology"/>
<dbReference type="PANTHER" id="PTHR42879">
    <property type="entry name" value="3-OXOACYL-(ACYL-CARRIER-PROTEIN) REDUCTASE"/>
    <property type="match status" value="1"/>
</dbReference>
<reference evidence="3" key="2">
    <citation type="submission" date="2019-08" db="EMBL/GenBank/DDBJ databases">
        <authorList>
            <person name="Im W.-T."/>
        </authorList>
    </citation>
    <scope>NUCLEOTIDE SEQUENCE</scope>
    <source>
        <strain evidence="3">NF 2-5-3</strain>
    </source>
</reference>
<evidence type="ECO:0000313" key="5">
    <source>
        <dbReference type="Proteomes" id="UP001481677"/>
    </source>
</evidence>
<dbReference type="InterPro" id="IPR002347">
    <property type="entry name" value="SDR_fam"/>
</dbReference>
<accession>A0A5C6V8X9</accession>
<dbReference type="RefSeq" id="WP_147237800.1">
    <property type="nucleotide sequence ID" value="NZ_JAZHFZ010000065.1"/>
</dbReference>
<reference evidence="2 5" key="3">
    <citation type="submission" date="2024-01" db="EMBL/GenBank/DDBJ databases">
        <title>The diversity of rhizobia nodulating Mimosa spp. in eleven states of Brazil covering several biomes is determined by host plant, location, and edaphic factors.</title>
        <authorList>
            <person name="Rouws L."/>
            <person name="Barauna A."/>
            <person name="Beukes C."/>
            <person name="De Faria S.M."/>
            <person name="Gross E."/>
            <person name="Dos Reis Junior F.B."/>
            <person name="Simon M."/>
            <person name="Maluk M."/>
            <person name="Odee D.W."/>
            <person name="Kenicer G."/>
            <person name="Young J.P.W."/>
            <person name="Reis V.M."/>
            <person name="Zilli J."/>
            <person name="James E.K."/>
        </authorList>
    </citation>
    <scope>NUCLEOTIDE SEQUENCE [LARGE SCALE GENOMIC DNA]</scope>
    <source>
        <strain evidence="2 5">JPY530</strain>
    </source>
</reference>
<protein>
    <submittedName>
        <fullName evidence="3">SDR family NAD(P)-dependent oxidoreductase</fullName>
    </submittedName>
</protein>
<evidence type="ECO:0000313" key="4">
    <source>
        <dbReference type="Proteomes" id="UP000321776"/>
    </source>
</evidence>
<dbReference type="EMBL" id="VOQS01000005">
    <property type="protein sequence ID" value="TXC80268.1"/>
    <property type="molecule type" value="Genomic_DNA"/>
</dbReference>
<dbReference type="InterPro" id="IPR050259">
    <property type="entry name" value="SDR"/>
</dbReference>
<evidence type="ECO:0000313" key="2">
    <source>
        <dbReference type="EMBL" id="MEM5346126.1"/>
    </source>
</evidence>
<dbReference type="AlphaFoldDB" id="A0A5C6V8X9"/>
<dbReference type="Pfam" id="PF00106">
    <property type="entry name" value="adh_short"/>
    <property type="match status" value="1"/>
</dbReference>
<dbReference type="PANTHER" id="PTHR42879:SF2">
    <property type="entry name" value="3-OXOACYL-[ACYL-CARRIER-PROTEIN] REDUCTASE FABG"/>
    <property type="match status" value="1"/>
</dbReference>
<dbReference type="Proteomes" id="UP001481677">
    <property type="component" value="Unassembled WGS sequence"/>
</dbReference>
<sequence>MNRSAGKVAIVTGSSKGIGAGIAERLAVDGAKVVVNYTRDATHADAVVARIAAAGGEAITVRADVAKESEPKVLVDARQSGRIAGASNRDLHGSRSRMAGAVPGHAAFYAECLTA</sequence>
<dbReference type="Gene3D" id="3.40.50.720">
    <property type="entry name" value="NAD(P)-binding Rossmann-like Domain"/>
    <property type="match status" value="1"/>
</dbReference>
<dbReference type="EMBL" id="JAZHGA010000065">
    <property type="protein sequence ID" value="MEM5346126.1"/>
    <property type="molecule type" value="Genomic_DNA"/>
</dbReference>
<evidence type="ECO:0000313" key="3">
    <source>
        <dbReference type="EMBL" id="TXC80268.1"/>
    </source>
</evidence>
<gene>
    <name evidence="3" type="ORF">FRZ40_38925</name>
    <name evidence="2" type="ORF">V4C56_41690</name>
</gene>
<dbReference type="InterPro" id="IPR036291">
    <property type="entry name" value="NAD(P)-bd_dom_sf"/>
</dbReference>
<reference evidence="3 4" key="1">
    <citation type="journal article" date="2018" name="Int. J. Syst. Evol. Microbiol.">
        <title>Paraburkholderia azotifigens sp. nov., a nitrogen-fixing bacterium isolated from paddy soil.</title>
        <authorList>
            <person name="Choi G.M."/>
            <person name="Im W.T."/>
        </authorList>
    </citation>
    <scope>NUCLEOTIDE SEQUENCE [LARGE SCALE GENOMIC DNA]</scope>
    <source>
        <strain evidence="3 4">NF 2-5-3</strain>
    </source>
</reference>
<comment type="caution">
    <text evidence="3">The sequence shown here is derived from an EMBL/GenBank/DDBJ whole genome shotgun (WGS) entry which is preliminary data.</text>
</comment>
<evidence type="ECO:0000256" key="1">
    <source>
        <dbReference type="ARBA" id="ARBA00006484"/>
    </source>
</evidence>
<dbReference type="Proteomes" id="UP000321776">
    <property type="component" value="Unassembled WGS sequence"/>
</dbReference>
<keyword evidence="5" id="KW-1185">Reference proteome</keyword>
<comment type="similarity">
    <text evidence="1">Belongs to the short-chain dehydrogenases/reductases (SDR) family.</text>
</comment>
<name>A0A5C6V8X9_9BURK</name>
<dbReference type="SUPFAM" id="SSF51735">
    <property type="entry name" value="NAD(P)-binding Rossmann-fold domains"/>
    <property type="match status" value="1"/>
</dbReference>